<reference evidence="7 8" key="1">
    <citation type="submission" date="2020-03" db="EMBL/GenBank/DDBJ databases">
        <title>Dissostichus mawsoni Genome sequencing and assembly.</title>
        <authorList>
            <person name="Park H."/>
        </authorList>
    </citation>
    <scope>NUCLEOTIDE SEQUENCE [LARGE SCALE GENOMIC DNA]</scope>
    <source>
        <strain evidence="7">DM0001</strain>
        <tissue evidence="7">Muscle</tissue>
    </source>
</reference>
<proteinExistence type="predicted"/>
<dbReference type="GO" id="GO:0032870">
    <property type="term" value="P:cellular response to hormone stimulus"/>
    <property type="evidence" value="ECO:0007669"/>
    <property type="project" value="TreeGrafter"/>
</dbReference>
<dbReference type="GO" id="GO:0016922">
    <property type="term" value="F:nuclear receptor binding"/>
    <property type="evidence" value="ECO:0007669"/>
    <property type="project" value="InterPro"/>
</dbReference>
<feature type="compositionally biased region" description="Basic and acidic residues" evidence="5">
    <location>
        <begin position="122"/>
        <end position="135"/>
    </location>
</feature>
<evidence type="ECO:0000259" key="6">
    <source>
        <dbReference type="Pfam" id="PF08815"/>
    </source>
</evidence>
<feature type="compositionally biased region" description="Low complexity" evidence="5">
    <location>
        <begin position="32"/>
        <end position="51"/>
    </location>
</feature>
<dbReference type="OrthoDB" id="8957720at2759"/>
<feature type="compositionally biased region" description="Polar residues" evidence="5">
    <location>
        <begin position="259"/>
        <end position="273"/>
    </location>
</feature>
<dbReference type="InterPro" id="IPR017426">
    <property type="entry name" value="Nuclear_rcpt_coactivator"/>
</dbReference>
<feature type="compositionally biased region" description="Basic and acidic residues" evidence="5">
    <location>
        <begin position="75"/>
        <end position="91"/>
    </location>
</feature>
<evidence type="ECO:0000256" key="4">
    <source>
        <dbReference type="ARBA" id="ARBA00023242"/>
    </source>
</evidence>
<keyword evidence="3" id="KW-0804">Transcription</keyword>
<keyword evidence="8" id="KW-1185">Reference proteome</keyword>
<feature type="region of interest" description="Disordered" evidence="5">
    <location>
        <begin position="530"/>
        <end position="599"/>
    </location>
</feature>
<sequence>MSPRMQRGSPGSGGSPRVPGNPFSPSTPGLQSPVDGSSVSGGSSFSMSSPVLQRQASTPTGSSSAKPEGGGGGERWGEDYTVRVKVEKRASVDGGSCVSAAGAGTSKAPGICISPISSPVGESRRESRRDSRDSTGSEDPAPLEEAPNSTLRPPNSTLRPPSSTLRPLFSTLRLPSSTLRPPSSTLRPPAPLSSPSAPVPPVPVPVEVSVPPPTPPPHRSDCSPPLSCSRREKHSPQRLSDGGLQSQTSFDFCSPPTPSRTQNQGDPFQTPKDSSPFPEAEVINPFSSTTGLSKMDVGDSQFQALVLSDALSFDGLGIQALLASPQEQCVPCTLDIVLGPPTTPEGRNDEKALLEQLVSFLSGTDESELAELDKALGIDKLVQGGCFDPNPPTFSTQQPTGPPSQMDPKLPSYPSQFTAAPQAQFPPELVAAGPQGLGFGAPRGAFPGGTTGIGIRPGMTRPQGGVPALRLPPNTLRLQLQQRLQGPQQQPPLNAQMLAQRQRELYSIQHRQRQMFQQKVLLMRQNLAVAPTKGPPTTPQPQQQQQQQFNFPPGYNSPMTGKPPTSPSPFSPLSPGAPLDNKLPGRVPLSNPTLMSGVQGQFSSSVNASLQQGLFQQFGGA</sequence>
<dbReference type="PANTHER" id="PTHR10684">
    <property type="entry name" value="NUCLEAR RECEPTOR COACTIVATOR"/>
    <property type="match status" value="1"/>
</dbReference>
<keyword evidence="2" id="KW-0805">Transcription regulation</keyword>
<evidence type="ECO:0000256" key="3">
    <source>
        <dbReference type="ARBA" id="ARBA00023163"/>
    </source>
</evidence>
<feature type="compositionally biased region" description="Polar residues" evidence="5">
    <location>
        <begin position="52"/>
        <end position="65"/>
    </location>
</feature>
<evidence type="ECO:0000256" key="5">
    <source>
        <dbReference type="SAM" id="MobiDB-lite"/>
    </source>
</evidence>
<organism evidence="7 8">
    <name type="scientific">Dissostichus mawsoni</name>
    <name type="common">Antarctic cod</name>
    <dbReference type="NCBI Taxonomy" id="36200"/>
    <lineage>
        <taxon>Eukaryota</taxon>
        <taxon>Metazoa</taxon>
        <taxon>Chordata</taxon>
        <taxon>Craniata</taxon>
        <taxon>Vertebrata</taxon>
        <taxon>Euteleostomi</taxon>
        <taxon>Actinopterygii</taxon>
        <taxon>Neopterygii</taxon>
        <taxon>Teleostei</taxon>
        <taxon>Neoteleostei</taxon>
        <taxon>Acanthomorphata</taxon>
        <taxon>Eupercaria</taxon>
        <taxon>Perciformes</taxon>
        <taxon>Notothenioidei</taxon>
        <taxon>Nototheniidae</taxon>
        <taxon>Dissostichus</taxon>
    </lineage>
</organism>
<keyword evidence="4" id="KW-0539">Nucleus</keyword>
<evidence type="ECO:0000313" key="8">
    <source>
        <dbReference type="Proteomes" id="UP000518266"/>
    </source>
</evidence>
<evidence type="ECO:0000256" key="2">
    <source>
        <dbReference type="ARBA" id="ARBA00023015"/>
    </source>
</evidence>
<dbReference type="InterPro" id="IPR009110">
    <property type="entry name" value="Nuc_rcpt_coact"/>
</dbReference>
<protein>
    <recommendedName>
        <fullName evidence="6">Nuclear receptor coactivator Ncoa-type interlocking domain-containing protein</fullName>
    </recommendedName>
</protein>
<accession>A0A7J5YL31</accession>
<feature type="region of interest" description="Disordered" evidence="5">
    <location>
        <begin position="387"/>
        <end position="408"/>
    </location>
</feature>
<name>A0A7J5YL31_DISMA</name>
<evidence type="ECO:0000256" key="1">
    <source>
        <dbReference type="ARBA" id="ARBA00022737"/>
    </source>
</evidence>
<dbReference type="SUPFAM" id="SSF69125">
    <property type="entry name" value="Nuclear receptor coactivator interlocking domain"/>
    <property type="match status" value="1"/>
</dbReference>
<keyword evidence="1" id="KW-0677">Repeat</keyword>
<comment type="caution">
    <text evidence="7">The sequence shown here is derived from an EMBL/GenBank/DDBJ whole genome shotgun (WGS) entry which is preliminary data.</text>
</comment>
<dbReference type="Proteomes" id="UP000518266">
    <property type="component" value="Unassembled WGS sequence"/>
</dbReference>
<evidence type="ECO:0000313" key="7">
    <source>
        <dbReference type="EMBL" id="KAF3850192.1"/>
    </source>
</evidence>
<feature type="non-terminal residue" evidence="7">
    <location>
        <position position="621"/>
    </location>
</feature>
<dbReference type="PANTHER" id="PTHR10684:SF1">
    <property type="entry name" value="NUCLEAR RECEPTOR COACTIVATOR 1"/>
    <property type="match status" value="1"/>
</dbReference>
<dbReference type="InterPro" id="IPR014920">
    <property type="entry name" value="Nuc_rcpt_coact_Ncoa-typ"/>
</dbReference>
<feature type="compositionally biased region" description="Low complexity" evidence="5">
    <location>
        <begin position="1"/>
        <end position="21"/>
    </location>
</feature>
<dbReference type="InterPro" id="IPR037077">
    <property type="entry name" value="Nuc_rcpt_coact_Ncoa_int_sf"/>
</dbReference>
<dbReference type="AlphaFoldDB" id="A0A7J5YL31"/>
<dbReference type="GO" id="GO:0003713">
    <property type="term" value="F:transcription coactivator activity"/>
    <property type="evidence" value="ECO:0007669"/>
    <property type="project" value="InterPro"/>
</dbReference>
<feature type="compositionally biased region" description="Pro residues" evidence="5">
    <location>
        <begin position="188"/>
        <end position="217"/>
    </location>
</feature>
<feature type="domain" description="Nuclear receptor coactivator Ncoa-type interlocking" evidence="6">
    <location>
        <begin position="345"/>
        <end position="390"/>
    </location>
</feature>
<dbReference type="GO" id="GO:0005634">
    <property type="term" value="C:nucleus"/>
    <property type="evidence" value="ECO:0007669"/>
    <property type="project" value="InterPro"/>
</dbReference>
<dbReference type="EMBL" id="JAAKFY010000011">
    <property type="protein sequence ID" value="KAF3850192.1"/>
    <property type="molecule type" value="Genomic_DNA"/>
</dbReference>
<feature type="compositionally biased region" description="Polar residues" evidence="5">
    <location>
        <begin position="590"/>
        <end position="599"/>
    </location>
</feature>
<dbReference type="Pfam" id="PF08815">
    <property type="entry name" value="Nuc_rec_co-act"/>
    <property type="match status" value="1"/>
</dbReference>
<dbReference type="Gene3D" id="6.10.140.410">
    <property type="match status" value="1"/>
</dbReference>
<gene>
    <name evidence="7" type="ORF">F7725_019911</name>
</gene>
<dbReference type="GO" id="GO:0045944">
    <property type="term" value="P:positive regulation of transcription by RNA polymerase II"/>
    <property type="evidence" value="ECO:0007669"/>
    <property type="project" value="TreeGrafter"/>
</dbReference>
<feature type="compositionally biased region" description="Low complexity" evidence="5">
    <location>
        <begin position="540"/>
        <end position="553"/>
    </location>
</feature>
<feature type="region of interest" description="Disordered" evidence="5">
    <location>
        <begin position="1"/>
        <end position="285"/>
    </location>
</feature>
<feature type="compositionally biased region" description="Low complexity" evidence="5">
    <location>
        <begin position="156"/>
        <end position="187"/>
    </location>
</feature>